<feature type="transmembrane region" description="Helical" evidence="1">
    <location>
        <begin position="273"/>
        <end position="292"/>
    </location>
</feature>
<accession>A0A1Y5EIX2</accession>
<dbReference type="AlphaFoldDB" id="A0A1Y5EIX2"/>
<reference evidence="4" key="1">
    <citation type="journal article" date="2017" name="Proc. Natl. Acad. Sci. U.S.A.">
        <title>Simulation of Deepwater Horizon oil plume reveals substrate specialization within a complex community of hydrocarbon degraders.</title>
        <authorList>
            <person name="Hu P."/>
            <person name="Dubinsky E.A."/>
            <person name="Probst A.J."/>
            <person name="Wang J."/>
            <person name="Sieber C.M.K."/>
            <person name="Tom L.M."/>
            <person name="Gardinali P."/>
            <person name="Banfield J.F."/>
            <person name="Atlas R.M."/>
            <person name="Andersen G.L."/>
        </authorList>
    </citation>
    <scope>NUCLEOTIDE SEQUENCE [LARGE SCALE GENOMIC DNA]</scope>
</reference>
<evidence type="ECO:0000313" key="4">
    <source>
        <dbReference type="Proteomes" id="UP000243053"/>
    </source>
</evidence>
<comment type="caution">
    <text evidence="3">The sequence shown here is derived from an EMBL/GenBank/DDBJ whole genome shotgun (WGS) entry which is preliminary data.</text>
</comment>
<keyword evidence="1" id="KW-0812">Transmembrane</keyword>
<gene>
    <name evidence="3" type="ORF">A9Q75_05175</name>
</gene>
<keyword evidence="1" id="KW-1133">Transmembrane helix</keyword>
<name>A0A1Y5EIX2_COLPS</name>
<feature type="domain" description="Zona occludens toxin N-terminal" evidence="2">
    <location>
        <begin position="2"/>
        <end position="257"/>
    </location>
</feature>
<organism evidence="3 4">
    <name type="scientific">Colwellia psychrerythraea</name>
    <name type="common">Vibrio psychroerythus</name>
    <dbReference type="NCBI Taxonomy" id="28229"/>
    <lineage>
        <taxon>Bacteria</taxon>
        <taxon>Pseudomonadati</taxon>
        <taxon>Pseudomonadota</taxon>
        <taxon>Gammaproteobacteria</taxon>
        <taxon>Alteromonadales</taxon>
        <taxon>Colwelliaceae</taxon>
        <taxon>Colwellia</taxon>
    </lineage>
</organism>
<evidence type="ECO:0000256" key="1">
    <source>
        <dbReference type="SAM" id="Phobius"/>
    </source>
</evidence>
<evidence type="ECO:0000313" key="3">
    <source>
        <dbReference type="EMBL" id="OUR82683.1"/>
    </source>
</evidence>
<dbReference type="Proteomes" id="UP000243053">
    <property type="component" value="Unassembled WGS sequence"/>
</dbReference>
<sequence length="437" mass="50610">MATSIFHGAPGSFKTASAFWFEVLPQLRAGRLVVTNIEGILTKESIEIELNETFPASADIWRLSSQTEKGLYLWRRWFWWMPVNAFIIIDEVQDVFPDDAKVFKPEELDSLGIESLKDQLPEKYYNYYQKAISQYTPPTDEGSVDDTGELILDENGNIIYPRKMREANMRQRKYSWDLIYCTPAIEEVHKLIRRVTEFAYFYKYNKALEFIPYFKRKPRIHEHSPKNNGTPKKKDDPTVWRRVPVDVHKCYKSTSTGEITKRGGLNAFKDPTLVFAFALLLLCFGYGAWWGFIKEDNKPFSQGAGVRNQEGINVSSQTTLKNSRVSNSVNPVQGSNEIRISLELPFDATKIYLTGYQDVVLNKDKKYKQYFFVMTAGDDQISINNHDLYYFGYEVAFINECMVKLKKDEQFKIVTCQPKKIEKPVKEIEQPILSASL</sequence>
<keyword evidence="1" id="KW-0472">Membrane</keyword>
<proteinExistence type="predicted"/>
<dbReference type="InterPro" id="IPR027417">
    <property type="entry name" value="P-loop_NTPase"/>
</dbReference>
<dbReference type="InterPro" id="IPR008900">
    <property type="entry name" value="Zot_N"/>
</dbReference>
<dbReference type="EMBL" id="MAAF01000036">
    <property type="protein sequence ID" value="OUR82683.1"/>
    <property type="molecule type" value="Genomic_DNA"/>
</dbReference>
<dbReference type="Pfam" id="PF05707">
    <property type="entry name" value="Zot"/>
    <property type="match status" value="1"/>
</dbReference>
<evidence type="ECO:0000259" key="2">
    <source>
        <dbReference type="Pfam" id="PF05707"/>
    </source>
</evidence>
<dbReference type="Gene3D" id="3.40.50.300">
    <property type="entry name" value="P-loop containing nucleotide triphosphate hydrolases"/>
    <property type="match status" value="1"/>
</dbReference>
<protein>
    <recommendedName>
        <fullName evidence="2">Zona occludens toxin N-terminal domain-containing protein</fullName>
    </recommendedName>
</protein>